<name>E4Z3P9_OIKDI</name>
<organism evidence="3">
    <name type="scientific">Oikopleura dioica</name>
    <name type="common">Tunicate</name>
    <dbReference type="NCBI Taxonomy" id="34765"/>
    <lineage>
        <taxon>Eukaryota</taxon>
        <taxon>Metazoa</taxon>
        <taxon>Chordata</taxon>
        <taxon>Tunicata</taxon>
        <taxon>Appendicularia</taxon>
        <taxon>Copelata</taxon>
        <taxon>Oikopleuridae</taxon>
        <taxon>Oikopleura</taxon>
    </lineage>
</organism>
<sequence length="881" mass="96364">MVDAMSDYSMYDRRLSTSYLSDGSRKTKLYMKTPDAKFNGYQFHGSFLRVGFTMLYGEYYLFGGFSSTRNIFKFNGCALEQLEATMPTQIYAGGAEVRTVVHADGSENAYICFTNRNGNNSRKCDSFDGTTAVHQPYVSSASTRQDSSMANYKGGLLVFGGGTYIADTEIFTPEVGFSAAQPMITAANRMNSVSIGNDRVIMFGGFLEGEGITEKIFMYYNDEWSFAGNMVVANSRTTAILIGSSIIVSSGQQSGVIQQFEWDGDSISEGRIVDDIGDYRLTQPIVIPELFEECERPTNEFIFGAALKVIDNEYEFTALDLSLSTGDYFQTSPEYFKDAIYEMDSYAFGPGIVTYKGQIYMMGGVGSHFWTIWKFTGSTTEKVELSGEPYTGYGRLYGNNPVVGWQDNQERVFLCFMSYNSKKTCQTFDGSVIRNIDSESVHEHHHGCVGTFERNKEVVAIGGHNSAGITEIFDGTSWRDGPTQPNNLTTNAVAVDVGAGIITIGGYGDVSEYSAYLLTYDNMIENTKKWVDLGRLNSYYSSFSAFRFGEIIVAHTGNGINMLTWNGDSLEDHGMQIDLGSYGIRQGIFIAKEDAKIDLFPLAILSDLQASYSTVIDGSTVTANIIAPSNEYTSGSTSAMVNGRFYIFGGWGDQKKIARLDGCEFIELAAKLNEDSSTSGAAISAYSGTRALICFGPGSGVSCQLFDGANSVPTFSTAINHQYGGLGMYRGQPTTVGAFGTYPDYLRNGKAETLTSSGWTALPDFSDNVHHHALVELENGNMLLIGGFKFGTRLSNIWELNEEWTKIGNLQSVFATGSAIRIGKSIFVYPGAVIESSGVGGDVQRIDLTAEEEIESVEIIGTHTESYTYPILLATSNTCHQ</sequence>
<dbReference type="SUPFAM" id="SSF117281">
    <property type="entry name" value="Kelch motif"/>
    <property type="match status" value="3"/>
</dbReference>
<protein>
    <submittedName>
        <fullName evidence="3">Uncharacterized protein</fullName>
    </submittedName>
</protein>
<gene>
    <name evidence="3" type="ORF">GSOID_T00026006001</name>
</gene>
<dbReference type="InterPro" id="IPR015915">
    <property type="entry name" value="Kelch-typ_b-propeller"/>
</dbReference>
<dbReference type="PANTHER" id="PTHR24412:SF441">
    <property type="entry name" value="KELCH-LIKE PROTEIN 28"/>
    <property type="match status" value="1"/>
</dbReference>
<dbReference type="Gene3D" id="2.120.10.80">
    <property type="entry name" value="Kelch-type beta propeller"/>
    <property type="match status" value="3"/>
</dbReference>
<accession>E4Z3P9</accession>
<dbReference type="PANTHER" id="PTHR24412">
    <property type="entry name" value="KELCH PROTEIN"/>
    <property type="match status" value="1"/>
</dbReference>
<reference evidence="3" key="1">
    <citation type="journal article" date="2010" name="Science">
        <title>Plasticity of animal genome architecture unmasked by rapid evolution of a pelagic tunicate.</title>
        <authorList>
            <person name="Denoeud F."/>
            <person name="Henriet S."/>
            <person name="Mungpakdee S."/>
            <person name="Aury J.M."/>
            <person name="Da Silva C."/>
            <person name="Brinkmann H."/>
            <person name="Mikhaleva J."/>
            <person name="Olsen L.C."/>
            <person name="Jubin C."/>
            <person name="Canestro C."/>
            <person name="Bouquet J.M."/>
            <person name="Danks G."/>
            <person name="Poulain J."/>
            <person name="Campsteijn C."/>
            <person name="Adamski M."/>
            <person name="Cross I."/>
            <person name="Yadetie F."/>
            <person name="Muffato M."/>
            <person name="Louis A."/>
            <person name="Butcher S."/>
            <person name="Tsagkogeorga G."/>
            <person name="Konrad A."/>
            <person name="Singh S."/>
            <person name="Jensen M.F."/>
            <person name="Cong E.H."/>
            <person name="Eikeseth-Otteraa H."/>
            <person name="Noel B."/>
            <person name="Anthouard V."/>
            <person name="Porcel B.M."/>
            <person name="Kachouri-Lafond R."/>
            <person name="Nishino A."/>
            <person name="Ugolini M."/>
            <person name="Chourrout P."/>
            <person name="Nishida H."/>
            <person name="Aasland R."/>
            <person name="Huzurbazar S."/>
            <person name="Westhof E."/>
            <person name="Delsuc F."/>
            <person name="Lehrach H."/>
            <person name="Reinhardt R."/>
            <person name="Weissenbach J."/>
            <person name="Roy S.W."/>
            <person name="Artiguenave F."/>
            <person name="Postlethwait J.H."/>
            <person name="Manak J.R."/>
            <person name="Thompson E.M."/>
            <person name="Jaillon O."/>
            <person name="Du Pasquier L."/>
            <person name="Boudinot P."/>
            <person name="Liberles D.A."/>
            <person name="Volff J.N."/>
            <person name="Philippe H."/>
            <person name="Lenhard B."/>
            <person name="Roest Crollius H."/>
            <person name="Wincker P."/>
            <person name="Chourrout D."/>
        </authorList>
    </citation>
    <scope>NUCLEOTIDE SEQUENCE [LARGE SCALE GENOMIC DNA]</scope>
</reference>
<dbReference type="AlphaFoldDB" id="E4Z3P9"/>
<dbReference type="Proteomes" id="UP000011014">
    <property type="component" value="Unassembled WGS sequence"/>
</dbReference>
<evidence type="ECO:0000313" key="3">
    <source>
        <dbReference type="EMBL" id="CBY42327.1"/>
    </source>
</evidence>
<dbReference type="EMBL" id="FN657048">
    <property type="protein sequence ID" value="CBY42327.1"/>
    <property type="molecule type" value="Genomic_DNA"/>
</dbReference>
<proteinExistence type="predicted"/>
<evidence type="ECO:0000256" key="2">
    <source>
        <dbReference type="ARBA" id="ARBA00022737"/>
    </source>
</evidence>
<keyword evidence="1" id="KW-0880">Kelch repeat</keyword>
<keyword evidence="2" id="KW-0677">Repeat</keyword>
<evidence type="ECO:0000256" key="1">
    <source>
        <dbReference type="ARBA" id="ARBA00022441"/>
    </source>
</evidence>